<name>A0A4U6VWZ6_SETVI</name>
<dbReference type="EMBL" id="CM016553">
    <property type="protein sequence ID" value="TKW32539.1"/>
    <property type="molecule type" value="Genomic_DNA"/>
</dbReference>
<organism evidence="1 2">
    <name type="scientific">Setaria viridis</name>
    <name type="common">Green bristlegrass</name>
    <name type="synonym">Setaria italica subsp. viridis</name>
    <dbReference type="NCBI Taxonomy" id="4556"/>
    <lineage>
        <taxon>Eukaryota</taxon>
        <taxon>Viridiplantae</taxon>
        <taxon>Streptophyta</taxon>
        <taxon>Embryophyta</taxon>
        <taxon>Tracheophyta</taxon>
        <taxon>Spermatophyta</taxon>
        <taxon>Magnoliopsida</taxon>
        <taxon>Liliopsida</taxon>
        <taxon>Poales</taxon>
        <taxon>Poaceae</taxon>
        <taxon>PACMAD clade</taxon>
        <taxon>Panicoideae</taxon>
        <taxon>Panicodae</taxon>
        <taxon>Paniceae</taxon>
        <taxon>Cenchrinae</taxon>
        <taxon>Setaria</taxon>
    </lineage>
</organism>
<proteinExistence type="predicted"/>
<dbReference type="Proteomes" id="UP000298652">
    <property type="component" value="Chromosome 2"/>
</dbReference>
<evidence type="ECO:0000313" key="2">
    <source>
        <dbReference type="Proteomes" id="UP000298652"/>
    </source>
</evidence>
<sequence length="87" mass="9605">MDHASSSNLRSAWSGHQSAAGSVKGLWHAASARPHLAFVAALLRRSEAGLRPGGRPPRRQEWLAQVWSPNHPSLCSRWTKAQEQMLL</sequence>
<dbReference type="AlphaFoldDB" id="A0A4U6VWZ6"/>
<evidence type="ECO:0000313" key="1">
    <source>
        <dbReference type="EMBL" id="TKW32539.1"/>
    </source>
</evidence>
<gene>
    <name evidence="1" type="ORF">SEVIR_2G173950v2</name>
</gene>
<dbReference type="Gramene" id="TKW32539">
    <property type="protein sequence ID" value="TKW32539"/>
    <property type="gene ID" value="SEVIR_2G173950v2"/>
</dbReference>
<keyword evidence="2" id="KW-1185">Reference proteome</keyword>
<reference evidence="1" key="1">
    <citation type="submission" date="2019-03" db="EMBL/GenBank/DDBJ databases">
        <title>WGS assembly of Setaria viridis.</title>
        <authorList>
            <person name="Huang P."/>
            <person name="Jenkins J."/>
            <person name="Grimwood J."/>
            <person name="Barry K."/>
            <person name="Healey A."/>
            <person name="Mamidi S."/>
            <person name="Sreedasyam A."/>
            <person name="Shu S."/>
            <person name="Feldman M."/>
            <person name="Wu J."/>
            <person name="Yu Y."/>
            <person name="Chen C."/>
            <person name="Johnson J."/>
            <person name="Rokhsar D."/>
            <person name="Baxter I."/>
            <person name="Schmutz J."/>
            <person name="Brutnell T."/>
            <person name="Kellogg E."/>
        </authorList>
    </citation>
    <scope>NUCLEOTIDE SEQUENCE [LARGE SCALE GENOMIC DNA]</scope>
</reference>
<accession>A0A4U6VWZ6</accession>
<protein>
    <submittedName>
        <fullName evidence="1">Uncharacterized protein</fullName>
    </submittedName>
</protein>